<proteinExistence type="predicted"/>
<dbReference type="EMBL" id="MK494119">
    <property type="protein sequence ID" value="QBP31672.1"/>
    <property type="molecule type" value="Genomic_DNA"/>
</dbReference>
<organism evidence="1 2">
    <name type="scientific">Mycobacterium Phage Niklas</name>
    <dbReference type="NCBI Taxonomy" id="2517936"/>
    <lineage>
        <taxon>Viruses</taxon>
        <taxon>Duplodnaviria</taxon>
        <taxon>Heunggongvirae</taxon>
        <taxon>Uroviricota</taxon>
        <taxon>Caudoviricetes</taxon>
        <taxon>Weiservirinae</taxon>
        <taxon>Anayavirus</taxon>
        <taxon>Anayavirus niklas</taxon>
    </lineage>
</organism>
<protein>
    <submittedName>
        <fullName evidence="1">Uncharacterized protein</fullName>
    </submittedName>
</protein>
<dbReference type="KEGG" id="vg:60325259"/>
<gene>
    <name evidence="1" type="primary">90</name>
    <name evidence="1" type="ORF">SEA_NIKLAS_90</name>
</gene>
<reference evidence="1 2" key="1">
    <citation type="submission" date="2019-02" db="EMBL/GenBank/DDBJ databases">
        <authorList>
            <person name="Johnson N."/>
            <person name="McClure M.G."/>
            <person name="Christensen M."/>
            <person name="Johnson M."/>
            <person name="Gaffney B.L."/>
            <person name="Staples A.K."/>
            <person name="King R.A."/>
            <person name="Rinehart C.A."/>
            <person name="Rowland N.S."/>
            <person name="Garlena R.A."/>
            <person name="Russell D.A."/>
            <person name="Pope W.H."/>
            <person name="Jacobs-Sera D."/>
            <person name="Hendrix R.W."/>
            <person name="Hatfull G.F."/>
        </authorList>
    </citation>
    <scope>NUCLEOTIDE SEQUENCE [LARGE SCALE GENOMIC DNA]</scope>
</reference>
<accession>A0A482JJ19</accession>
<evidence type="ECO:0000313" key="2">
    <source>
        <dbReference type="Proteomes" id="UP000295207"/>
    </source>
</evidence>
<name>A0A482JJ19_9CAUD</name>
<sequence>MGGVSELDTRLDEMSDEQRERLQKALQRFNDAMTWQLDHARGELARDRLRRLFGTGIS</sequence>
<dbReference type="RefSeq" id="YP_009953780.1">
    <property type="nucleotide sequence ID" value="NC_051625.1"/>
</dbReference>
<evidence type="ECO:0000313" key="1">
    <source>
        <dbReference type="EMBL" id="QBP31672.1"/>
    </source>
</evidence>
<dbReference type="Proteomes" id="UP000295207">
    <property type="component" value="Segment"/>
</dbReference>
<dbReference type="GeneID" id="60325259"/>
<keyword evidence="2" id="KW-1185">Reference proteome</keyword>